<sequence length="90" mass="10664">MEREIIVEVTCKNCSTQLTGRYLLNFRIDIENLKRINRPLGNLNLKENEVELKSMDNLLKDELNTYYICKDCGRENHVVIPVMEEMKYIV</sequence>
<proteinExistence type="predicted"/>
<accession>A0A1E5L192</accession>
<organism evidence="1 2">
    <name type="scientific">Enterococcus rivorum</name>
    <dbReference type="NCBI Taxonomy" id="762845"/>
    <lineage>
        <taxon>Bacteria</taxon>
        <taxon>Bacillati</taxon>
        <taxon>Bacillota</taxon>
        <taxon>Bacilli</taxon>
        <taxon>Lactobacillales</taxon>
        <taxon>Enterococcaceae</taxon>
        <taxon>Enterococcus</taxon>
    </lineage>
</organism>
<dbReference type="OrthoDB" id="2185460at2"/>
<evidence type="ECO:0000313" key="1">
    <source>
        <dbReference type="EMBL" id="OEH83831.1"/>
    </source>
</evidence>
<evidence type="ECO:0008006" key="3">
    <source>
        <dbReference type="Google" id="ProtNLM"/>
    </source>
</evidence>
<dbReference type="AlphaFoldDB" id="A0A1E5L192"/>
<dbReference type="STRING" id="762845.BCR26_07475"/>
<protein>
    <recommendedName>
        <fullName evidence="3">CpXC domain-containing protein</fullName>
    </recommendedName>
</protein>
<reference evidence="1 2" key="1">
    <citation type="submission" date="2016-09" db="EMBL/GenBank/DDBJ databases">
        <authorList>
            <person name="Capua I."/>
            <person name="De Benedictis P."/>
            <person name="Joannis T."/>
            <person name="Lombin L.H."/>
            <person name="Cattoli G."/>
        </authorList>
    </citation>
    <scope>NUCLEOTIDE SEQUENCE [LARGE SCALE GENOMIC DNA]</scope>
    <source>
        <strain evidence="1 2">LMG 25899</strain>
    </source>
</reference>
<dbReference type="RefSeq" id="WP_069697181.1">
    <property type="nucleotide sequence ID" value="NZ_JAGGMA010000009.1"/>
</dbReference>
<dbReference type="Proteomes" id="UP000095256">
    <property type="component" value="Unassembled WGS sequence"/>
</dbReference>
<name>A0A1E5L192_9ENTE</name>
<dbReference type="EMBL" id="MIEK01000002">
    <property type="protein sequence ID" value="OEH83831.1"/>
    <property type="molecule type" value="Genomic_DNA"/>
</dbReference>
<evidence type="ECO:0000313" key="2">
    <source>
        <dbReference type="Proteomes" id="UP000095256"/>
    </source>
</evidence>
<gene>
    <name evidence="1" type="ORF">BCR26_07475</name>
</gene>
<comment type="caution">
    <text evidence="1">The sequence shown here is derived from an EMBL/GenBank/DDBJ whole genome shotgun (WGS) entry which is preliminary data.</text>
</comment>
<keyword evidence="2" id="KW-1185">Reference proteome</keyword>